<dbReference type="RefSeq" id="WP_187414996.1">
    <property type="nucleotide sequence ID" value="NZ_BAAAQX010000028.1"/>
</dbReference>
<accession>A0ABP5PPR5</accession>
<reference evidence="3" key="1">
    <citation type="journal article" date="2019" name="Int. J. Syst. Evol. Microbiol.">
        <title>The Global Catalogue of Microorganisms (GCM) 10K type strain sequencing project: providing services to taxonomists for standard genome sequencing and annotation.</title>
        <authorList>
            <consortium name="The Broad Institute Genomics Platform"/>
            <consortium name="The Broad Institute Genome Sequencing Center for Infectious Disease"/>
            <person name="Wu L."/>
            <person name="Ma J."/>
        </authorList>
    </citation>
    <scope>NUCLEOTIDE SEQUENCE [LARGE SCALE GENOMIC DNA]</scope>
    <source>
        <strain evidence="3">JCM 16114</strain>
    </source>
</reference>
<name>A0ABP5PPR5_9ACTN</name>
<feature type="region of interest" description="Disordered" evidence="1">
    <location>
        <begin position="1"/>
        <end position="25"/>
    </location>
</feature>
<evidence type="ECO:0000313" key="2">
    <source>
        <dbReference type="EMBL" id="GAA2212795.1"/>
    </source>
</evidence>
<dbReference type="Proteomes" id="UP001499843">
    <property type="component" value="Unassembled WGS sequence"/>
</dbReference>
<keyword evidence="3" id="KW-1185">Reference proteome</keyword>
<evidence type="ECO:0000313" key="3">
    <source>
        <dbReference type="Proteomes" id="UP001499843"/>
    </source>
</evidence>
<proteinExistence type="predicted"/>
<gene>
    <name evidence="2" type="ORF">GCM10009850_082570</name>
</gene>
<protein>
    <submittedName>
        <fullName evidence="2">Uncharacterized protein</fullName>
    </submittedName>
</protein>
<sequence length="47" mass="5114">MTIRPSATSLSPTVARPHEGRISGNVAVPEKNIRNREATCRKDLVIA</sequence>
<evidence type="ECO:0000256" key="1">
    <source>
        <dbReference type="SAM" id="MobiDB-lite"/>
    </source>
</evidence>
<feature type="compositionally biased region" description="Polar residues" evidence="1">
    <location>
        <begin position="1"/>
        <end position="12"/>
    </location>
</feature>
<organism evidence="2 3">
    <name type="scientific">Nonomuraea monospora</name>
    <dbReference type="NCBI Taxonomy" id="568818"/>
    <lineage>
        <taxon>Bacteria</taxon>
        <taxon>Bacillati</taxon>
        <taxon>Actinomycetota</taxon>
        <taxon>Actinomycetes</taxon>
        <taxon>Streptosporangiales</taxon>
        <taxon>Streptosporangiaceae</taxon>
        <taxon>Nonomuraea</taxon>
    </lineage>
</organism>
<comment type="caution">
    <text evidence="2">The sequence shown here is derived from an EMBL/GenBank/DDBJ whole genome shotgun (WGS) entry which is preliminary data.</text>
</comment>
<dbReference type="EMBL" id="BAAAQX010000028">
    <property type="protein sequence ID" value="GAA2212795.1"/>
    <property type="molecule type" value="Genomic_DNA"/>
</dbReference>